<gene>
    <name evidence="2" type="ORF">SARC_07025</name>
</gene>
<proteinExistence type="predicted"/>
<dbReference type="GeneID" id="25907529"/>
<sequence length="84" mass="9404">MAYRAPPKVISKAMKLAETPRYLKQKAKGSKLVNDKVLKNNMLQQKKEPQQLYMPSIFMKLVRPGPTANGVPRPKNVALVGQNS</sequence>
<name>A0A0L0FUU9_9EUKA</name>
<dbReference type="EMBL" id="KQ242128">
    <property type="protein sequence ID" value="KNC80615.1"/>
    <property type="molecule type" value="Genomic_DNA"/>
</dbReference>
<reference evidence="2 3" key="1">
    <citation type="submission" date="2011-02" db="EMBL/GenBank/DDBJ databases">
        <title>The Genome Sequence of Sphaeroforma arctica JP610.</title>
        <authorList>
            <consortium name="The Broad Institute Genome Sequencing Platform"/>
            <person name="Russ C."/>
            <person name="Cuomo C."/>
            <person name="Young S.K."/>
            <person name="Zeng Q."/>
            <person name="Gargeya S."/>
            <person name="Alvarado L."/>
            <person name="Berlin A."/>
            <person name="Chapman S.B."/>
            <person name="Chen Z."/>
            <person name="Freedman E."/>
            <person name="Gellesch M."/>
            <person name="Goldberg J."/>
            <person name="Griggs A."/>
            <person name="Gujja S."/>
            <person name="Heilman E."/>
            <person name="Heiman D."/>
            <person name="Howarth C."/>
            <person name="Mehta T."/>
            <person name="Neiman D."/>
            <person name="Pearson M."/>
            <person name="Roberts A."/>
            <person name="Saif S."/>
            <person name="Shea T."/>
            <person name="Shenoy N."/>
            <person name="Sisk P."/>
            <person name="Stolte C."/>
            <person name="Sykes S."/>
            <person name="White J."/>
            <person name="Yandava C."/>
            <person name="Burger G."/>
            <person name="Gray M.W."/>
            <person name="Holland P.W.H."/>
            <person name="King N."/>
            <person name="Lang F.B.F."/>
            <person name="Roger A.J."/>
            <person name="Ruiz-Trillo I."/>
            <person name="Haas B."/>
            <person name="Nusbaum C."/>
            <person name="Birren B."/>
        </authorList>
    </citation>
    <scope>NUCLEOTIDE SEQUENCE [LARGE SCALE GENOMIC DNA]</scope>
    <source>
        <strain evidence="2 3">JP610</strain>
    </source>
</reference>
<keyword evidence="3" id="KW-1185">Reference proteome</keyword>
<accession>A0A0L0FUU9</accession>
<feature type="region of interest" description="Disordered" evidence="1">
    <location>
        <begin position="65"/>
        <end position="84"/>
    </location>
</feature>
<evidence type="ECO:0000313" key="3">
    <source>
        <dbReference type="Proteomes" id="UP000054560"/>
    </source>
</evidence>
<evidence type="ECO:0000313" key="2">
    <source>
        <dbReference type="EMBL" id="KNC80615.1"/>
    </source>
</evidence>
<evidence type="ECO:0000256" key="1">
    <source>
        <dbReference type="SAM" id="MobiDB-lite"/>
    </source>
</evidence>
<protein>
    <submittedName>
        <fullName evidence="2">Uncharacterized protein</fullName>
    </submittedName>
</protein>
<dbReference type="AlphaFoldDB" id="A0A0L0FUU9"/>
<dbReference type="Proteomes" id="UP000054560">
    <property type="component" value="Unassembled WGS sequence"/>
</dbReference>
<organism evidence="2 3">
    <name type="scientific">Sphaeroforma arctica JP610</name>
    <dbReference type="NCBI Taxonomy" id="667725"/>
    <lineage>
        <taxon>Eukaryota</taxon>
        <taxon>Ichthyosporea</taxon>
        <taxon>Ichthyophonida</taxon>
        <taxon>Sphaeroforma</taxon>
    </lineage>
</organism>
<dbReference type="RefSeq" id="XP_014154517.1">
    <property type="nucleotide sequence ID" value="XM_014299042.1"/>
</dbReference>